<evidence type="ECO:0000313" key="3">
    <source>
        <dbReference type="Proteomes" id="UP000001568"/>
    </source>
</evidence>
<evidence type="ECO:0000256" key="1">
    <source>
        <dbReference type="SAM" id="MobiDB-lite"/>
    </source>
</evidence>
<accession>A4S987</accession>
<dbReference type="EMBL" id="CP000596">
    <property type="protein sequence ID" value="ABP00313.1"/>
    <property type="molecule type" value="Genomic_DNA"/>
</dbReference>
<dbReference type="AlphaFoldDB" id="A4S987"/>
<dbReference type="RefSeq" id="XP_001422019.1">
    <property type="nucleotide sequence ID" value="XM_001421982.1"/>
</dbReference>
<dbReference type="Proteomes" id="UP000001568">
    <property type="component" value="Chromosome 16"/>
</dbReference>
<dbReference type="HOGENOM" id="CLU_1186665_0_0_1"/>
<keyword evidence="3" id="KW-1185">Reference proteome</keyword>
<dbReference type="InterPro" id="IPR036280">
    <property type="entry name" value="Multihaem_cyt_sf"/>
</dbReference>
<organism evidence="2 3">
    <name type="scientific">Ostreococcus lucimarinus (strain CCE9901)</name>
    <dbReference type="NCBI Taxonomy" id="436017"/>
    <lineage>
        <taxon>Eukaryota</taxon>
        <taxon>Viridiplantae</taxon>
        <taxon>Chlorophyta</taxon>
        <taxon>Mamiellophyceae</taxon>
        <taxon>Mamiellales</taxon>
        <taxon>Bathycoccaceae</taxon>
        <taxon>Ostreococcus</taxon>
    </lineage>
</organism>
<gene>
    <name evidence="2" type="ORF">OSTLU_18550</name>
</gene>
<feature type="region of interest" description="Disordered" evidence="1">
    <location>
        <begin position="142"/>
        <end position="161"/>
    </location>
</feature>
<protein>
    <submittedName>
        <fullName evidence="2">Uncharacterized protein</fullName>
    </submittedName>
</protein>
<dbReference type="GeneID" id="5006059"/>
<reference evidence="2 3" key="1">
    <citation type="journal article" date="2007" name="Proc. Natl. Acad. Sci. U.S.A.">
        <title>The tiny eukaryote Ostreococcus provides genomic insights into the paradox of plankton speciation.</title>
        <authorList>
            <person name="Palenik B."/>
            <person name="Grimwood J."/>
            <person name="Aerts A."/>
            <person name="Rouze P."/>
            <person name="Salamov A."/>
            <person name="Putnam N."/>
            <person name="Dupont C."/>
            <person name="Jorgensen R."/>
            <person name="Derelle E."/>
            <person name="Rombauts S."/>
            <person name="Zhou K."/>
            <person name="Otillar R."/>
            <person name="Merchant S.S."/>
            <person name="Podell S."/>
            <person name="Gaasterland T."/>
            <person name="Napoli C."/>
            <person name="Gendler K."/>
            <person name="Manuell A."/>
            <person name="Tai V."/>
            <person name="Vallon O."/>
            <person name="Piganeau G."/>
            <person name="Jancek S."/>
            <person name="Heijde M."/>
            <person name="Jabbari K."/>
            <person name="Bowler C."/>
            <person name="Lohr M."/>
            <person name="Robbens S."/>
            <person name="Werner G."/>
            <person name="Dubchak I."/>
            <person name="Pazour G.J."/>
            <person name="Ren Q."/>
            <person name="Paulsen I."/>
            <person name="Delwiche C."/>
            <person name="Schmutz J."/>
            <person name="Rokhsar D."/>
            <person name="Van de Peer Y."/>
            <person name="Moreau H."/>
            <person name="Grigoriev I.V."/>
        </authorList>
    </citation>
    <scope>NUCLEOTIDE SEQUENCE [LARGE SCALE GENOMIC DNA]</scope>
    <source>
        <strain evidence="2 3">CCE9901</strain>
    </source>
</reference>
<feature type="compositionally biased region" description="Basic and acidic residues" evidence="1">
    <location>
        <begin position="53"/>
        <end position="74"/>
    </location>
</feature>
<sequence length="234" mass="27581">MTCRACGTDRSVRKYRADLGKYYWRRAHTHMCVKCHEAHVGAMTPEAREEFDKQCAEETGRRKSKALLERREPRPPAPEGMTCRACGTDRNVRKYRADLGKYCWERPHTRMCVKCHEVHLDAMTPEAREEFDKQCAEAAGRRKSKAWMERREPTPPAPEGMTCRACGTDRSVRKYRANLGKYYWHHPYTRMCKKCHKAYLDAMTPRERDEFLHECAEKNREAWTRILRESSPYG</sequence>
<name>A4S987_OSTLU</name>
<dbReference type="SUPFAM" id="SSF48695">
    <property type="entry name" value="Multiheme cytochromes"/>
    <property type="match status" value="1"/>
</dbReference>
<dbReference type="KEGG" id="olu:OSTLU_18550"/>
<evidence type="ECO:0000313" key="2">
    <source>
        <dbReference type="EMBL" id="ABP00313.1"/>
    </source>
</evidence>
<feature type="region of interest" description="Disordered" evidence="1">
    <location>
        <begin position="53"/>
        <end position="83"/>
    </location>
</feature>
<dbReference type="Gramene" id="ABP00313">
    <property type="protein sequence ID" value="ABP00313"/>
    <property type="gene ID" value="OSTLU_18550"/>
</dbReference>
<proteinExistence type="predicted"/>